<sequence>MNFIKALWSRFTFTRYLAASVIALAFDTAVYSSLLMVADDPLILSILGIITPSLASAIGYIVGIIVHWIISTNIVFVGKVAEGSKMAVQGTLFLATALMGLAITVGIVSLFHGFGANPLLAKAVAVIASFIAVYYSRKLGVFK</sequence>
<dbReference type="OrthoDB" id="7427719at2"/>
<feature type="transmembrane region" description="Helical" evidence="5">
    <location>
        <begin position="91"/>
        <end position="113"/>
    </location>
</feature>
<accession>A0A1L3J9A7</accession>
<dbReference type="InterPro" id="IPR007267">
    <property type="entry name" value="GtrA_DPMS_TM"/>
</dbReference>
<evidence type="ECO:0000313" key="7">
    <source>
        <dbReference type="EMBL" id="APG61691.1"/>
    </source>
</evidence>
<dbReference type="KEGG" id="sphl:LPB140_01275"/>
<evidence type="ECO:0000256" key="2">
    <source>
        <dbReference type="ARBA" id="ARBA00022692"/>
    </source>
</evidence>
<dbReference type="EMBL" id="CP018154">
    <property type="protein sequence ID" value="APG61691.1"/>
    <property type="molecule type" value="Genomic_DNA"/>
</dbReference>
<evidence type="ECO:0000313" key="8">
    <source>
        <dbReference type="Proteomes" id="UP000242561"/>
    </source>
</evidence>
<evidence type="ECO:0000259" key="6">
    <source>
        <dbReference type="Pfam" id="PF04138"/>
    </source>
</evidence>
<protein>
    <recommendedName>
        <fullName evidence="6">GtrA/DPMS transmembrane domain-containing protein</fullName>
    </recommendedName>
</protein>
<feature type="transmembrane region" description="Helical" evidence="5">
    <location>
        <begin position="42"/>
        <end position="70"/>
    </location>
</feature>
<dbReference type="STRING" id="1913578.LPB140_01275"/>
<dbReference type="AlphaFoldDB" id="A0A1L3J9A7"/>
<gene>
    <name evidence="7" type="ORF">LPB140_01275</name>
</gene>
<feature type="transmembrane region" description="Helical" evidence="5">
    <location>
        <begin position="119"/>
        <end position="136"/>
    </location>
</feature>
<dbReference type="Proteomes" id="UP000242561">
    <property type="component" value="Chromosome"/>
</dbReference>
<reference evidence="7 8" key="1">
    <citation type="submission" date="2016-11" db="EMBL/GenBank/DDBJ databases">
        <title>Sphingorhabdus sp. LPB0140, isolated from marine environment.</title>
        <authorList>
            <person name="Kim E."/>
            <person name="Yi H."/>
        </authorList>
    </citation>
    <scope>NUCLEOTIDE SEQUENCE [LARGE SCALE GENOMIC DNA]</scope>
    <source>
        <strain evidence="7 8">LPB0140</strain>
    </source>
</reference>
<feature type="domain" description="GtrA/DPMS transmembrane" evidence="6">
    <location>
        <begin position="15"/>
        <end position="142"/>
    </location>
</feature>
<keyword evidence="8" id="KW-1185">Reference proteome</keyword>
<dbReference type="Pfam" id="PF04138">
    <property type="entry name" value="GtrA_DPMS_TM"/>
    <property type="match status" value="1"/>
</dbReference>
<keyword evidence="2 5" id="KW-0812">Transmembrane</keyword>
<feature type="transmembrane region" description="Helical" evidence="5">
    <location>
        <begin position="16"/>
        <end position="36"/>
    </location>
</feature>
<evidence type="ECO:0000256" key="4">
    <source>
        <dbReference type="ARBA" id="ARBA00023136"/>
    </source>
</evidence>
<keyword evidence="3 5" id="KW-1133">Transmembrane helix</keyword>
<name>A0A1L3J9A7_9SPHN</name>
<evidence type="ECO:0000256" key="1">
    <source>
        <dbReference type="ARBA" id="ARBA00004141"/>
    </source>
</evidence>
<dbReference type="RefSeq" id="WP_072558337.1">
    <property type="nucleotide sequence ID" value="NZ_CP018154.1"/>
</dbReference>
<keyword evidence="4 5" id="KW-0472">Membrane</keyword>
<evidence type="ECO:0000256" key="5">
    <source>
        <dbReference type="SAM" id="Phobius"/>
    </source>
</evidence>
<proteinExistence type="predicted"/>
<dbReference type="GO" id="GO:0016020">
    <property type="term" value="C:membrane"/>
    <property type="evidence" value="ECO:0007669"/>
    <property type="project" value="UniProtKB-SubCell"/>
</dbReference>
<evidence type="ECO:0000256" key="3">
    <source>
        <dbReference type="ARBA" id="ARBA00022989"/>
    </source>
</evidence>
<comment type="subcellular location">
    <subcellularLocation>
        <location evidence="1">Membrane</location>
        <topology evidence="1">Multi-pass membrane protein</topology>
    </subcellularLocation>
</comment>
<dbReference type="GO" id="GO:0000271">
    <property type="term" value="P:polysaccharide biosynthetic process"/>
    <property type="evidence" value="ECO:0007669"/>
    <property type="project" value="InterPro"/>
</dbReference>
<organism evidence="7 8">
    <name type="scientific">Sphingorhabdus lutea</name>
    <dbReference type="NCBI Taxonomy" id="1913578"/>
    <lineage>
        <taxon>Bacteria</taxon>
        <taxon>Pseudomonadati</taxon>
        <taxon>Pseudomonadota</taxon>
        <taxon>Alphaproteobacteria</taxon>
        <taxon>Sphingomonadales</taxon>
        <taxon>Sphingomonadaceae</taxon>
        <taxon>Sphingorhabdus</taxon>
    </lineage>
</organism>